<evidence type="ECO:0000256" key="7">
    <source>
        <dbReference type="ARBA" id="ARBA00023136"/>
    </source>
</evidence>
<feature type="transmembrane region" description="Helical" evidence="8">
    <location>
        <begin position="16"/>
        <end position="35"/>
    </location>
</feature>
<sequence>MDTAATGSQHPPMDHFTLALIAFVFLAAGAVKGVSGMGLPTFSMALLGLFMPTATAATLMLIPSLLTNIAQCVGPHGRTLARRLWPMWLMLALATVWSPLPDLGSAGSGARATLGVVLVAYGLWGLARPALPSPGRLALPAGGVAGLFSGLLTAATGVFVMPMVPYLQSLRLEKDVLIQALGLSFLVATLALAARLGPLAVLSGAAVPLTGHAIALVAAFAGLWIGATLRNRLPLPVFQRALYSVFLALGSLMLARAF</sequence>
<keyword evidence="4 8" id="KW-1003">Cell membrane</keyword>
<dbReference type="Proteomes" id="UP001265550">
    <property type="component" value="Unassembled WGS sequence"/>
</dbReference>
<comment type="subcellular location">
    <subcellularLocation>
        <location evidence="1 8">Cell membrane</location>
        <topology evidence="1 8">Multi-pass membrane protein</topology>
    </subcellularLocation>
</comment>
<organism evidence="9 10">
    <name type="scientific">Hydrogenophaga laconesensis</name>
    <dbReference type="NCBI Taxonomy" id="1805971"/>
    <lineage>
        <taxon>Bacteria</taxon>
        <taxon>Pseudomonadati</taxon>
        <taxon>Pseudomonadota</taxon>
        <taxon>Betaproteobacteria</taxon>
        <taxon>Burkholderiales</taxon>
        <taxon>Comamonadaceae</taxon>
        <taxon>Hydrogenophaga</taxon>
    </lineage>
</organism>
<feature type="transmembrane region" description="Helical" evidence="8">
    <location>
        <begin position="176"/>
        <end position="194"/>
    </location>
</feature>
<evidence type="ECO:0000256" key="8">
    <source>
        <dbReference type="RuleBase" id="RU363041"/>
    </source>
</evidence>
<dbReference type="Pfam" id="PF01925">
    <property type="entry name" value="TauE"/>
    <property type="match status" value="1"/>
</dbReference>
<reference evidence="9 10" key="1">
    <citation type="submission" date="2023-07" db="EMBL/GenBank/DDBJ databases">
        <title>Sorghum-associated microbial communities from plants grown in Nebraska, USA.</title>
        <authorList>
            <person name="Schachtman D."/>
        </authorList>
    </citation>
    <scope>NUCLEOTIDE SEQUENCE [LARGE SCALE GENOMIC DNA]</scope>
    <source>
        <strain evidence="9 10">BE240</strain>
    </source>
</reference>
<feature type="transmembrane region" description="Helical" evidence="8">
    <location>
        <begin position="41"/>
        <end position="62"/>
    </location>
</feature>
<keyword evidence="6 8" id="KW-1133">Transmembrane helix</keyword>
<evidence type="ECO:0000256" key="2">
    <source>
        <dbReference type="ARBA" id="ARBA00009142"/>
    </source>
</evidence>
<keyword evidence="10" id="KW-1185">Reference proteome</keyword>
<evidence type="ECO:0000256" key="4">
    <source>
        <dbReference type="ARBA" id="ARBA00022475"/>
    </source>
</evidence>
<keyword evidence="5 8" id="KW-0812">Transmembrane</keyword>
<dbReference type="PANTHER" id="PTHR30269:SF32">
    <property type="entry name" value="MEMBRANE TRANSPORTER PROTEIN-RELATED"/>
    <property type="match status" value="1"/>
</dbReference>
<protein>
    <recommendedName>
        <fullName evidence="8">Probable membrane transporter protein</fullName>
    </recommendedName>
</protein>
<accession>A0ABU1VH36</accession>
<keyword evidence="3" id="KW-0813">Transport</keyword>
<evidence type="ECO:0000313" key="10">
    <source>
        <dbReference type="Proteomes" id="UP001265550"/>
    </source>
</evidence>
<proteinExistence type="inferred from homology"/>
<feature type="transmembrane region" description="Helical" evidence="8">
    <location>
        <begin position="237"/>
        <end position="255"/>
    </location>
</feature>
<evidence type="ECO:0000256" key="1">
    <source>
        <dbReference type="ARBA" id="ARBA00004651"/>
    </source>
</evidence>
<comment type="similarity">
    <text evidence="2 8">Belongs to the 4-toluene sulfonate uptake permease (TSUP) (TC 2.A.102) family.</text>
</comment>
<dbReference type="PANTHER" id="PTHR30269">
    <property type="entry name" value="TRANSMEMBRANE PROTEIN YFCA"/>
    <property type="match status" value="1"/>
</dbReference>
<feature type="transmembrane region" description="Helical" evidence="8">
    <location>
        <begin position="143"/>
        <end position="164"/>
    </location>
</feature>
<evidence type="ECO:0000256" key="6">
    <source>
        <dbReference type="ARBA" id="ARBA00022989"/>
    </source>
</evidence>
<dbReference type="InterPro" id="IPR002781">
    <property type="entry name" value="TM_pro_TauE-like"/>
</dbReference>
<keyword evidence="7 8" id="KW-0472">Membrane</keyword>
<feature type="transmembrane region" description="Helical" evidence="8">
    <location>
        <begin position="201"/>
        <end position="225"/>
    </location>
</feature>
<name>A0ABU1VH36_9BURK</name>
<comment type="caution">
    <text evidence="9">The sequence shown here is derived from an EMBL/GenBank/DDBJ whole genome shotgun (WGS) entry which is preliminary data.</text>
</comment>
<dbReference type="EMBL" id="JAVDWE010000016">
    <property type="protein sequence ID" value="MDR7096789.1"/>
    <property type="molecule type" value="Genomic_DNA"/>
</dbReference>
<evidence type="ECO:0000256" key="5">
    <source>
        <dbReference type="ARBA" id="ARBA00022692"/>
    </source>
</evidence>
<gene>
    <name evidence="9" type="ORF">J2X09_004546</name>
</gene>
<feature type="transmembrane region" description="Helical" evidence="8">
    <location>
        <begin position="112"/>
        <end position="131"/>
    </location>
</feature>
<evidence type="ECO:0000313" key="9">
    <source>
        <dbReference type="EMBL" id="MDR7096789.1"/>
    </source>
</evidence>
<dbReference type="InterPro" id="IPR052017">
    <property type="entry name" value="TSUP"/>
</dbReference>
<evidence type="ECO:0000256" key="3">
    <source>
        <dbReference type="ARBA" id="ARBA00022448"/>
    </source>
</evidence>